<dbReference type="PROSITE" id="PS51257">
    <property type="entry name" value="PROKAR_LIPOPROTEIN"/>
    <property type="match status" value="1"/>
</dbReference>
<organism evidence="2 3">
    <name type="scientific">Candidatus Anoxymicrobium japonicum</name>
    <dbReference type="NCBI Taxonomy" id="2013648"/>
    <lineage>
        <taxon>Bacteria</taxon>
        <taxon>Bacillati</taxon>
        <taxon>Actinomycetota</taxon>
        <taxon>Candidatus Geothermincolia</taxon>
        <taxon>Candidatus Geothermincolales</taxon>
        <taxon>Candidatus Anoxymicrobiaceae</taxon>
        <taxon>Candidatus Anoxymicrobium</taxon>
    </lineage>
</organism>
<protein>
    <recommendedName>
        <fullName evidence="4">Lipoprotein</fullName>
    </recommendedName>
</protein>
<evidence type="ECO:0008006" key="4">
    <source>
        <dbReference type="Google" id="ProtNLM"/>
    </source>
</evidence>
<dbReference type="EMBL" id="PHEX01000038">
    <property type="protein sequence ID" value="PKQ28001.1"/>
    <property type="molecule type" value="Genomic_DNA"/>
</dbReference>
<dbReference type="Proteomes" id="UP000233654">
    <property type="component" value="Unassembled WGS sequence"/>
</dbReference>
<evidence type="ECO:0000313" key="2">
    <source>
        <dbReference type="EMBL" id="PKQ28001.1"/>
    </source>
</evidence>
<feature type="chain" id="PRO_5038851136" description="Lipoprotein" evidence="1">
    <location>
        <begin position="28"/>
        <end position="197"/>
    </location>
</feature>
<feature type="signal peptide" evidence="1">
    <location>
        <begin position="1"/>
        <end position="27"/>
    </location>
</feature>
<keyword evidence="1" id="KW-0732">Signal</keyword>
<comment type="caution">
    <text evidence="2">The sequence shown here is derived from an EMBL/GenBank/DDBJ whole genome shotgun (WGS) entry which is preliminary data.</text>
</comment>
<name>A0A2N3G5L5_9ACTN</name>
<gene>
    <name evidence="2" type="ORF">CVT63_05060</name>
</gene>
<dbReference type="AlphaFoldDB" id="A0A2N3G5L5"/>
<evidence type="ECO:0000313" key="3">
    <source>
        <dbReference type="Proteomes" id="UP000233654"/>
    </source>
</evidence>
<proteinExistence type="predicted"/>
<accession>A0A2N3G5L5</accession>
<sequence length="197" mass="21719">MVSEKAIAWLMAACAILLLLTAGCGLQTDEANKYLEKANAHQQEAEANIAKLKTLPGEWEKNFAAWTIGPTQVDGGRALIKAREVDLDALDVALEEWLKDIKAIQKLDVDEKIKEFSGLKVASIKQWQGYSEMCLRPLVKAYGGLLETIALNRPLVEQQDAATDITNLVAEATSKLEECLASEKQTDNFFKVNKLGK</sequence>
<reference evidence="2 3" key="1">
    <citation type="journal article" date="2017" name="ISME J.">
        <title>Potential for microbial H2 and metal transformations associated with novel bacteria and archaea in deep terrestrial subsurface sediments.</title>
        <authorList>
            <person name="Hernsdorf A.W."/>
            <person name="Amano Y."/>
            <person name="Miyakawa K."/>
            <person name="Ise K."/>
            <person name="Suzuki Y."/>
            <person name="Anantharaman K."/>
            <person name="Probst A."/>
            <person name="Burstein D."/>
            <person name="Thomas B.C."/>
            <person name="Banfield J.F."/>
        </authorList>
    </citation>
    <scope>NUCLEOTIDE SEQUENCE [LARGE SCALE GENOMIC DNA]</scope>
    <source>
        <strain evidence="2">HGW-Actinobacteria-3</strain>
    </source>
</reference>
<evidence type="ECO:0000256" key="1">
    <source>
        <dbReference type="SAM" id="SignalP"/>
    </source>
</evidence>